<keyword evidence="4 5" id="KW-0472">Membrane</keyword>
<keyword evidence="2 5" id="KW-0812">Transmembrane</keyword>
<dbReference type="FunFam" id="1.20.1720.10:FF:000006">
    <property type="entry name" value="Multidrug resistance protein D"/>
    <property type="match status" value="1"/>
</dbReference>
<feature type="transmembrane region" description="Helical" evidence="5">
    <location>
        <begin position="63"/>
        <end position="82"/>
    </location>
</feature>
<dbReference type="Pfam" id="PF07690">
    <property type="entry name" value="MFS_1"/>
    <property type="match status" value="1"/>
</dbReference>
<keyword evidence="3 5" id="KW-1133">Transmembrane helix</keyword>
<dbReference type="Gene3D" id="1.20.1720.10">
    <property type="entry name" value="Multidrug resistance protein D"/>
    <property type="match status" value="1"/>
</dbReference>
<feature type="transmembrane region" description="Helical" evidence="5">
    <location>
        <begin position="292"/>
        <end position="313"/>
    </location>
</feature>
<evidence type="ECO:0000313" key="9">
    <source>
        <dbReference type="Proteomes" id="UP000198919"/>
    </source>
</evidence>
<gene>
    <name evidence="8" type="ORF">SAMN05421680_11581</name>
    <name evidence="7" type="ORF">Xmau_02549</name>
</gene>
<evidence type="ECO:0000256" key="4">
    <source>
        <dbReference type="ARBA" id="ARBA00023136"/>
    </source>
</evidence>
<dbReference type="Proteomes" id="UP000198919">
    <property type="component" value="Unassembled WGS sequence"/>
</dbReference>
<evidence type="ECO:0000313" key="10">
    <source>
        <dbReference type="Proteomes" id="UP000224607"/>
    </source>
</evidence>
<protein>
    <submittedName>
        <fullName evidence="8">MFS transporter, DHA1 family, 2-module integral membrane pump EmrD</fullName>
    </submittedName>
    <submittedName>
        <fullName evidence="7">Multidrug resistance protein D</fullName>
    </submittedName>
</protein>
<comment type="subcellular location">
    <subcellularLocation>
        <location evidence="1">Membrane</location>
        <topology evidence="1">Multi-pass membrane protein</topology>
    </subcellularLocation>
</comment>
<feature type="transmembrane region" description="Helical" evidence="5">
    <location>
        <begin position="350"/>
        <end position="376"/>
    </location>
</feature>
<organism evidence="8 9">
    <name type="scientific">Xenorhabdus mauleonii</name>
    <dbReference type="NCBI Taxonomy" id="351675"/>
    <lineage>
        <taxon>Bacteria</taxon>
        <taxon>Pseudomonadati</taxon>
        <taxon>Pseudomonadota</taxon>
        <taxon>Gammaproteobacteria</taxon>
        <taxon>Enterobacterales</taxon>
        <taxon>Morganellaceae</taxon>
        <taxon>Xenorhabdus</taxon>
    </lineage>
</organism>
<feature type="transmembrane region" description="Helical" evidence="5">
    <location>
        <begin position="251"/>
        <end position="280"/>
    </location>
</feature>
<dbReference type="NCBIfam" id="NF008654">
    <property type="entry name" value="PRK11652.1"/>
    <property type="match status" value="1"/>
</dbReference>
<evidence type="ECO:0000313" key="7">
    <source>
        <dbReference type="EMBL" id="PHM39545.1"/>
    </source>
</evidence>
<keyword evidence="10" id="KW-1185">Reference proteome</keyword>
<dbReference type="EMBL" id="NITY01000009">
    <property type="protein sequence ID" value="PHM39545.1"/>
    <property type="molecule type" value="Genomic_DNA"/>
</dbReference>
<evidence type="ECO:0000256" key="1">
    <source>
        <dbReference type="ARBA" id="ARBA00004141"/>
    </source>
</evidence>
<dbReference type="InterPro" id="IPR036259">
    <property type="entry name" value="MFS_trans_sf"/>
</dbReference>
<reference evidence="8" key="1">
    <citation type="submission" date="2016-10" db="EMBL/GenBank/DDBJ databases">
        <authorList>
            <person name="de Groot N.N."/>
        </authorList>
    </citation>
    <scope>NUCLEOTIDE SEQUENCE [LARGE SCALE GENOMIC DNA]</scope>
    <source>
        <strain evidence="8">DSM 17908</strain>
    </source>
</reference>
<reference evidence="7 10" key="3">
    <citation type="journal article" date="2017" name="Nat. Microbiol.">
        <title>Natural product diversity associated with the nematode symbionts Photorhabdus and Xenorhabdus.</title>
        <authorList>
            <person name="Tobias N.J."/>
            <person name="Wolff H."/>
            <person name="Djahanschiri B."/>
            <person name="Grundmann F."/>
            <person name="Kronenwerth M."/>
            <person name="Shi Y.M."/>
            <person name="Simonyi S."/>
            <person name="Grun P."/>
            <person name="Shapiro-Ilan D."/>
            <person name="Pidot S.J."/>
            <person name="Stinear T.P."/>
            <person name="Ebersberger I."/>
            <person name="Bode H.B."/>
        </authorList>
    </citation>
    <scope>NUCLEOTIDE SEQUENCE [LARGE SCALE GENOMIC DNA]</scope>
    <source>
        <strain evidence="7 10">DSM 17908</strain>
    </source>
</reference>
<dbReference type="STRING" id="351675.SAMN05421680_11581"/>
<dbReference type="PANTHER" id="PTHR23502">
    <property type="entry name" value="MAJOR FACILITATOR SUPERFAMILY"/>
    <property type="match status" value="1"/>
</dbReference>
<name>A0A1I3TWW4_9GAMM</name>
<feature type="transmembrane region" description="Helical" evidence="5">
    <location>
        <begin position="118"/>
        <end position="136"/>
    </location>
</feature>
<dbReference type="PANTHER" id="PTHR23502:SF32">
    <property type="entry name" value="MULTIDRUG RESISTANCE PROTEIN D"/>
    <property type="match status" value="1"/>
</dbReference>
<proteinExistence type="predicted"/>
<reference evidence="9" key="2">
    <citation type="submission" date="2016-10" db="EMBL/GenBank/DDBJ databases">
        <authorList>
            <person name="Varghese N."/>
            <person name="Submissions S."/>
        </authorList>
    </citation>
    <scope>NUCLEOTIDE SEQUENCE [LARGE SCALE GENOMIC DNA]</scope>
    <source>
        <strain evidence="9">DSM 17908</strain>
    </source>
</reference>
<dbReference type="GO" id="GO:1990961">
    <property type="term" value="P:xenobiotic detoxification by transmembrane export across the plasma membrane"/>
    <property type="evidence" value="ECO:0007669"/>
    <property type="project" value="TreeGrafter"/>
</dbReference>
<feature type="transmembrane region" description="Helical" evidence="5">
    <location>
        <begin position="28"/>
        <end position="51"/>
    </location>
</feature>
<dbReference type="InterPro" id="IPR011701">
    <property type="entry name" value="MFS"/>
</dbReference>
<dbReference type="AlphaFoldDB" id="A0A1I3TWW4"/>
<evidence type="ECO:0000259" key="6">
    <source>
        <dbReference type="PROSITE" id="PS50850"/>
    </source>
</evidence>
<dbReference type="PROSITE" id="PS50850">
    <property type="entry name" value="MFS"/>
    <property type="match status" value="1"/>
</dbReference>
<feature type="transmembrane region" description="Helical" evidence="5">
    <location>
        <begin position="382"/>
        <end position="402"/>
    </location>
</feature>
<evidence type="ECO:0000256" key="3">
    <source>
        <dbReference type="ARBA" id="ARBA00022989"/>
    </source>
</evidence>
<evidence type="ECO:0000313" key="8">
    <source>
        <dbReference type="EMBL" id="SFJ75788.1"/>
    </source>
</evidence>
<sequence length="414" mass="45093">MFLFFDNQLFSDNQLYVNAMRKIEHFNLLLMLIVLAAVGQMTQTIYVPVIADIANTFNKPAGEVQRVMAAYLFSYGLSQIFYGPLSDKVGRRPVILAGMSVFLAATLCALLAHNLLVLVVASAFQGLGTGVAGVMVRTMPRDLYTGTTLRYANSLLNMAVLVSPLMAPIIGGVAAHYFGWRACYWFLLIFGATVAFCLFRYLPETRPAQTAHNTMLVSFQQLLSHSSFVAYLIMLVGGLAGVAVFEASSGVLMGAVLGLDSLTVSILFIFPIPAAFVGAWYAGREGKTFYRLMWHSVICCLLAGALMWLPGLFGIMNVWTLLIPATLFFFGAGMLFPLATTGAMEPFPYLAGAAGALVGGFQNIGSGLATWLSAMLPQNGQFSVGLLMFSMALLILFFWLPISQRLQRKEHMVL</sequence>
<evidence type="ECO:0000256" key="2">
    <source>
        <dbReference type="ARBA" id="ARBA00022692"/>
    </source>
</evidence>
<feature type="transmembrane region" description="Helical" evidence="5">
    <location>
        <begin position="156"/>
        <end position="178"/>
    </location>
</feature>
<feature type="transmembrane region" description="Helical" evidence="5">
    <location>
        <begin position="184"/>
        <end position="202"/>
    </location>
</feature>
<feature type="transmembrane region" description="Helical" evidence="5">
    <location>
        <begin position="319"/>
        <end position="338"/>
    </location>
</feature>
<evidence type="ECO:0000256" key="5">
    <source>
        <dbReference type="SAM" id="Phobius"/>
    </source>
</evidence>
<feature type="transmembrane region" description="Helical" evidence="5">
    <location>
        <begin position="222"/>
        <end position="245"/>
    </location>
</feature>
<dbReference type="Proteomes" id="UP000224607">
    <property type="component" value="Unassembled WGS sequence"/>
</dbReference>
<accession>A0A1I3TWW4</accession>
<feature type="domain" description="Major facilitator superfamily (MFS) profile" evidence="6">
    <location>
        <begin position="28"/>
        <end position="404"/>
    </location>
</feature>
<dbReference type="SUPFAM" id="SSF103473">
    <property type="entry name" value="MFS general substrate transporter"/>
    <property type="match status" value="1"/>
</dbReference>
<dbReference type="GO" id="GO:0005886">
    <property type="term" value="C:plasma membrane"/>
    <property type="evidence" value="ECO:0007669"/>
    <property type="project" value="TreeGrafter"/>
</dbReference>
<dbReference type="EMBL" id="FORG01000015">
    <property type="protein sequence ID" value="SFJ75788.1"/>
    <property type="molecule type" value="Genomic_DNA"/>
</dbReference>
<dbReference type="GO" id="GO:0022857">
    <property type="term" value="F:transmembrane transporter activity"/>
    <property type="evidence" value="ECO:0007669"/>
    <property type="project" value="InterPro"/>
</dbReference>
<dbReference type="CDD" id="cd17320">
    <property type="entry name" value="MFS_MdfA_MDR_like"/>
    <property type="match status" value="1"/>
</dbReference>
<dbReference type="InterPro" id="IPR020846">
    <property type="entry name" value="MFS_dom"/>
</dbReference>
<feature type="transmembrane region" description="Helical" evidence="5">
    <location>
        <begin position="94"/>
        <end position="112"/>
    </location>
</feature>